<proteinExistence type="predicted"/>
<dbReference type="Pfam" id="PF11387">
    <property type="entry name" value="DUF2795"/>
    <property type="match status" value="1"/>
</dbReference>
<organism evidence="1 2">
    <name type="scientific">Paraburkholderia tropica</name>
    <dbReference type="NCBI Taxonomy" id="92647"/>
    <lineage>
        <taxon>Bacteria</taxon>
        <taxon>Pseudomonadati</taxon>
        <taxon>Pseudomonadota</taxon>
        <taxon>Betaproteobacteria</taxon>
        <taxon>Burkholderiales</taxon>
        <taxon>Burkholderiaceae</taxon>
        <taxon>Paraburkholderia</taxon>
    </lineage>
</organism>
<evidence type="ECO:0008006" key="3">
    <source>
        <dbReference type="Google" id="ProtNLM"/>
    </source>
</evidence>
<sequence length="84" mass="8819">MPASIPDVAREALILRVERALDAVTFPAHPGTLLDCAEHSGARADVIDALRALPDEAFGSFSEVTASIVASHDRQARPRALSAG</sequence>
<evidence type="ECO:0000313" key="2">
    <source>
        <dbReference type="Proteomes" id="UP000183529"/>
    </source>
</evidence>
<protein>
    <recommendedName>
        <fullName evidence="3">DUF2795 domain-containing protein</fullName>
    </recommendedName>
</protein>
<dbReference type="EMBL" id="FNZM01000004">
    <property type="protein sequence ID" value="SEJ37963.1"/>
    <property type="molecule type" value="Genomic_DNA"/>
</dbReference>
<dbReference type="RefSeq" id="WP_074982466.1">
    <property type="nucleotide sequence ID" value="NZ_CADFGN010000007.1"/>
</dbReference>
<dbReference type="InterPro" id="IPR021527">
    <property type="entry name" value="DUF2795"/>
</dbReference>
<accession>A0AAQ1GDL8</accession>
<reference evidence="1 2" key="1">
    <citation type="submission" date="2016-10" db="EMBL/GenBank/DDBJ databases">
        <authorList>
            <person name="Varghese N."/>
            <person name="Submissions S."/>
        </authorList>
    </citation>
    <scope>NUCLEOTIDE SEQUENCE [LARGE SCALE GENOMIC DNA]</scope>
    <source>
        <strain evidence="1 2">LMG 22274</strain>
    </source>
</reference>
<comment type="caution">
    <text evidence="1">The sequence shown here is derived from an EMBL/GenBank/DDBJ whole genome shotgun (WGS) entry which is preliminary data.</text>
</comment>
<gene>
    <name evidence="1" type="ORF">SAMN05216550_104229</name>
</gene>
<name>A0AAQ1GDL8_9BURK</name>
<dbReference type="Proteomes" id="UP000183529">
    <property type="component" value="Unassembled WGS sequence"/>
</dbReference>
<dbReference type="AlphaFoldDB" id="A0AAQ1GDL8"/>
<evidence type="ECO:0000313" key="1">
    <source>
        <dbReference type="EMBL" id="SEJ37963.1"/>
    </source>
</evidence>